<dbReference type="AlphaFoldDB" id="A0A0P1AE80"/>
<dbReference type="InterPro" id="IPR043504">
    <property type="entry name" value="Peptidase_S1_PA_chymotrypsin"/>
</dbReference>
<proteinExistence type="predicted"/>
<dbReference type="CDD" id="cd00190">
    <property type="entry name" value="Tryp_SPc"/>
    <property type="match status" value="1"/>
</dbReference>
<name>A0A0P1AE80_PLAHL</name>
<dbReference type="InterPro" id="IPR051487">
    <property type="entry name" value="Ser/Thr_Proteases_Immune/Dev"/>
</dbReference>
<evidence type="ECO:0000259" key="3">
    <source>
        <dbReference type="PROSITE" id="PS50240"/>
    </source>
</evidence>
<evidence type="ECO:0000256" key="1">
    <source>
        <dbReference type="ARBA" id="ARBA00023026"/>
    </source>
</evidence>
<keyword evidence="2" id="KW-1015">Disulfide bond</keyword>
<dbReference type="SUPFAM" id="SSF50494">
    <property type="entry name" value="Trypsin-like serine proteases"/>
    <property type="match status" value="1"/>
</dbReference>
<dbReference type="OrthoDB" id="10066789at2759"/>
<dbReference type="PROSITE" id="PS50240">
    <property type="entry name" value="TRYPSIN_DOM"/>
    <property type="match status" value="1"/>
</dbReference>
<evidence type="ECO:0000313" key="5">
    <source>
        <dbReference type="Proteomes" id="UP000054928"/>
    </source>
</evidence>
<accession>A0A0P1AE80</accession>
<dbReference type="SMART" id="SM00020">
    <property type="entry name" value="Tryp_SPc"/>
    <property type="match status" value="1"/>
</dbReference>
<dbReference type="OMA" id="CNGLQKF"/>
<dbReference type="InterPro" id="IPR001254">
    <property type="entry name" value="Trypsin_dom"/>
</dbReference>
<dbReference type="EMBL" id="CCYD01000349">
    <property type="protein sequence ID" value="CEG39159.1"/>
    <property type="molecule type" value="Genomic_DNA"/>
</dbReference>
<dbReference type="InterPro" id="IPR009003">
    <property type="entry name" value="Peptidase_S1_PA"/>
</dbReference>
<dbReference type="Proteomes" id="UP000054928">
    <property type="component" value="Unassembled WGS sequence"/>
</dbReference>
<evidence type="ECO:0000256" key="2">
    <source>
        <dbReference type="ARBA" id="ARBA00023157"/>
    </source>
</evidence>
<evidence type="ECO:0000313" key="4">
    <source>
        <dbReference type="EMBL" id="CEG39159.1"/>
    </source>
</evidence>
<dbReference type="GeneID" id="36404269"/>
<dbReference type="PRINTS" id="PR00722">
    <property type="entry name" value="CHYMOTRYPSIN"/>
</dbReference>
<keyword evidence="5" id="KW-1185">Reference proteome</keyword>
<dbReference type="GO" id="GO:0004252">
    <property type="term" value="F:serine-type endopeptidase activity"/>
    <property type="evidence" value="ECO:0007669"/>
    <property type="project" value="InterPro"/>
</dbReference>
<dbReference type="InterPro" id="IPR001314">
    <property type="entry name" value="Peptidase_S1A"/>
</dbReference>
<feature type="domain" description="Peptidase S1" evidence="3">
    <location>
        <begin position="20"/>
        <end position="252"/>
    </location>
</feature>
<sequence length="269" mass="29501">MKGITTTVLGSLTIALVAAIYGGNIVRQGTETYMVSLRFTVDGDTICGGTLITPYHVLTSAVCIGQKPLFVVVGTHHFTDMIDGEHIAIASYHSHPKFEYPRLEHNLAIVRLTRPSKFSPIQLPKLRDSDRTVGAGMLTISMGWGTTDQQNRFGHSDVLRSVELELWKTKDCKNATSLSFIDYRFLCAGGEEGKGVAFGDQGGPLIIKDNKSGVGRVLIGVLSQPVGTGEKHIPSVYTRISTELRWILFVLVEEMRDHRLAQSKSRGSN</sequence>
<dbReference type="Gene3D" id="2.40.10.10">
    <property type="entry name" value="Trypsin-like serine proteases"/>
    <property type="match status" value="1"/>
</dbReference>
<dbReference type="RefSeq" id="XP_024575528.1">
    <property type="nucleotide sequence ID" value="XM_024724675.1"/>
</dbReference>
<organism evidence="4 5">
    <name type="scientific">Plasmopara halstedii</name>
    <name type="common">Downy mildew of sunflower</name>
    <dbReference type="NCBI Taxonomy" id="4781"/>
    <lineage>
        <taxon>Eukaryota</taxon>
        <taxon>Sar</taxon>
        <taxon>Stramenopiles</taxon>
        <taxon>Oomycota</taxon>
        <taxon>Peronosporomycetes</taxon>
        <taxon>Peronosporales</taxon>
        <taxon>Peronosporaceae</taxon>
        <taxon>Plasmopara</taxon>
    </lineage>
</organism>
<keyword evidence="1" id="KW-0843">Virulence</keyword>
<reference evidence="5" key="1">
    <citation type="submission" date="2014-09" db="EMBL/GenBank/DDBJ databases">
        <authorList>
            <person name="Sharma Rahul"/>
            <person name="Thines Marco"/>
        </authorList>
    </citation>
    <scope>NUCLEOTIDE SEQUENCE [LARGE SCALE GENOMIC DNA]</scope>
</reference>
<dbReference type="GO" id="GO:0006508">
    <property type="term" value="P:proteolysis"/>
    <property type="evidence" value="ECO:0007669"/>
    <property type="project" value="InterPro"/>
</dbReference>
<dbReference type="STRING" id="4781.A0A0P1AE80"/>
<dbReference type="Pfam" id="PF00089">
    <property type="entry name" value="Trypsin"/>
    <property type="match status" value="1"/>
</dbReference>
<dbReference type="PANTHER" id="PTHR24256">
    <property type="entry name" value="TRYPTASE-RELATED"/>
    <property type="match status" value="1"/>
</dbReference>
<protein>
    <submittedName>
        <fullName evidence="4">Trypsin</fullName>
    </submittedName>
</protein>